<proteinExistence type="predicted"/>
<feature type="region of interest" description="Disordered" evidence="1">
    <location>
        <begin position="1"/>
        <end position="20"/>
    </location>
</feature>
<keyword evidence="3" id="KW-1185">Reference proteome</keyword>
<evidence type="ECO:0000313" key="3">
    <source>
        <dbReference type="Proteomes" id="UP000485058"/>
    </source>
</evidence>
<reference evidence="2 3" key="1">
    <citation type="submission" date="2020-02" db="EMBL/GenBank/DDBJ databases">
        <title>Draft genome sequence of Haematococcus lacustris strain NIES-144.</title>
        <authorList>
            <person name="Morimoto D."/>
            <person name="Nakagawa S."/>
            <person name="Yoshida T."/>
            <person name="Sawayama S."/>
        </authorList>
    </citation>
    <scope>NUCLEOTIDE SEQUENCE [LARGE SCALE GENOMIC DNA]</scope>
    <source>
        <strain evidence="2 3">NIES-144</strain>
    </source>
</reference>
<feature type="non-terminal residue" evidence="2">
    <location>
        <position position="85"/>
    </location>
</feature>
<sequence length="85" mass="9357">MAYTWHTHGHGRLPPTALPDHEGYDMDSVLTTMRTKYNMEPTAISYNVLLSVCVRTNDLERGEDVDLTIVGPATVDIVPDGSTPV</sequence>
<evidence type="ECO:0000256" key="1">
    <source>
        <dbReference type="SAM" id="MobiDB-lite"/>
    </source>
</evidence>
<feature type="non-terminal residue" evidence="2">
    <location>
        <position position="1"/>
    </location>
</feature>
<evidence type="ECO:0000313" key="2">
    <source>
        <dbReference type="EMBL" id="GFH15729.1"/>
    </source>
</evidence>
<dbReference type="AlphaFoldDB" id="A0A699Z914"/>
<organism evidence="2 3">
    <name type="scientific">Haematococcus lacustris</name>
    <name type="common">Green alga</name>
    <name type="synonym">Haematococcus pluvialis</name>
    <dbReference type="NCBI Taxonomy" id="44745"/>
    <lineage>
        <taxon>Eukaryota</taxon>
        <taxon>Viridiplantae</taxon>
        <taxon>Chlorophyta</taxon>
        <taxon>core chlorophytes</taxon>
        <taxon>Chlorophyceae</taxon>
        <taxon>CS clade</taxon>
        <taxon>Chlamydomonadales</taxon>
        <taxon>Haematococcaceae</taxon>
        <taxon>Haematococcus</taxon>
    </lineage>
</organism>
<accession>A0A699Z914</accession>
<name>A0A699Z914_HAELA</name>
<dbReference type="Proteomes" id="UP000485058">
    <property type="component" value="Unassembled WGS sequence"/>
</dbReference>
<dbReference type="EMBL" id="BLLF01000891">
    <property type="protein sequence ID" value="GFH15729.1"/>
    <property type="molecule type" value="Genomic_DNA"/>
</dbReference>
<comment type="caution">
    <text evidence="2">The sequence shown here is derived from an EMBL/GenBank/DDBJ whole genome shotgun (WGS) entry which is preliminary data.</text>
</comment>
<protein>
    <submittedName>
        <fullName evidence="2">Uncharacterized protein</fullName>
    </submittedName>
</protein>
<gene>
    <name evidence="2" type="ORF">HaLaN_12014</name>
</gene>